<sequence length="477" mass="52050">MSSNSMESLILQLHEISAVKFGNFKLKSGISSPVYIDLRLIVSYPSLLRQISKTIISSLPFTTKYDLVCGVPYTALPIATCVSVSNDVPMLMRRKEIKDYGTAKAIEGNFKKDEICLIIEDLVTSGASVLETAVPLRAAGLVVTDAVVLIDREQGGRENLKENGIELHAMIKLSEMVRVLREKGKLDEETERVVMKFLEENKKVAASNLGGVRVRVKGLKYEERANLMKNETGRKLFQVMVKKESNLCLAADVATAAELLQIAEKVGPEICLLKTHVDILPDFTPDFGSKLRAIAEKHNFLIFEDRKFADIGNTVTMQAEGGIFRILDWADIINAHIISGPGIVDGLKLKGLPRGRGLLLLAEMSSAGNLAKGDYTAAAVKIAEDHSDFVIGFISVNPASWPGAPVNPAFIQATPGVQMVKGGDDLGQQYNTPYSVIYDRGSDIIIVGRGIIKAADPALAAREYRLQGWEAYLAKCS</sequence>
<dbReference type="EMBL" id="CM039174">
    <property type="protein sequence ID" value="KAH9750278.1"/>
    <property type="molecule type" value="Genomic_DNA"/>
</dbReference>
<dbReference type="Proteomes" id="UP000829398">
    <property type="component" value="Chromosome 5"/>
</dbReference>
<organism evidence="1 2">
    <name type="scientific">Citrus sinensis</name>
    <name type="common">Sweet orange</name>
    <name type="synonym">Citrus aurantium var. sinensis</name>
    <dbReference type="NCBI Taxonomy" id="2711"/>
    <lineage>
        <taxon>Eukaryota</taxon>
        <taxon>Viridiplantae</taxon>
        <taxon>Streptophyta</taxon>
        <taxon>Embryophyta</taxon>
        <taxon>Tracheophyta</taxon>
        <taxon>Spermatophyta</taxon>
        <taxon>Magnoliopsida</taxon>
        <taxon>eudicotyledons</taxon>
        <taxon>Gunneridae</taxon>
        <taxon>Pentapetalae</taxon>
        <taxon>rosids</taxon>
        <taxon>malvids</taxon>
        <taxon>Sapindales</taxon>
        <taxon>Rutaceae</taxon>
        <taxon>Aurantioideae</taxon>
        <taxon>Citrus</taxon>
    </lineage>
</organism>
<evidence type="ECO:0000313" key="1">
    <source>
        <dbReference type="EMBL" id="KAH9750278.1"/>
    </source>
</evidence>
<name>A0ACB8K7N9_CITSI</name>
<gene>
    <name evidence="1" type="ORF">KPL71_013831</name>
</gene>
<protein>
    <submittedName>
        <fullName evidence="1">Uridine 5'-monophosphate synthase</fullName>
    </submittedName>
</protein>
<accession>A0ACB8K7N9</accession>
<reference evidence="2" key="1">
    <citation type="journal article" date="2023" name="Hortic. Res.">
        <title>A chromosome-level phased genome enabling allele-level studies in sweet orange: a case study on citrus Huanglongbing tolerance.</title>
        <authorList>
            <person name="Wu B."/>
            <person name="Yu Q."/>
            <person name="Deng Z."/>
            <person name="Duan Y."/>
            <person name="Luo F."/>
            <person name="Gmitter F. Jr."/>
        </authorList>
    </citation>
    <scope>NUCLEOTIDE SEQUENCE [LARGE SCALE GENOMIC DNA]</scope>
    <source>
        <strain evidence="2">cv. Valencia</strain>
    </source>
</reference>
<proteinExistence type="predicted"/>
<evidence type="ECO:0000313" key="2">
    <source>
        <dbReference type="Proteomes" id="UP000829398"/>
    </source>
</evidence>
<comment type="caution">
    <text evidence="1">The sequence shown here is derived from an EMBL/GenBank/DDBJ whole genome shotgun (WGS) entry which is preliminary data.</text>
</comment>
<keyword evidence="2" id="KW-1185">Reference proteome</keyword>